<dbReference type="InterPro" id="IPR036282">
    <property type="entry name" value="Glutathione-S-Trfase_C_sf"/>
</dbReference>
<dbReference type="SUPFAM" id="SSF52833">
    <property type="entry name" value="Thioredoxin-like"/>
    <property type="match status" value="1"/>
</dbReference>
<dbReference type="InterPro" id="IPR004045">
    <property type="entry name" value="Glutathione_S-Trfase_N"/>
</dbReference>
<dbReference type="OrthoDB" id="202840at2759"/>
<feature type="domain" description="GST N-terminal" evidence="1">
    <location>
        <begin position="9"/>
        <end position="77"/>
    </location>
</feature>
<dbReference type="SMR" id="A0A194WCL4"/>
<evidence type="ECO:0000259" key="1">
    <source>
        <dbReference type="Pfam" id="PF13417"/>
    </source>
</evidence>
<dbReference type="AlphaFoldDB" id="A0A194WCL4"/>
<feature type="domain" description="DUF7962" evidence="2">
    <location>
        <begin position="114"/>
        <end position="234"/>
    </location>
</feature>
<proteinExistence type="predicted"/>
<evidence type="ECO:0000259" key="2">
    <source>
        <dbReference type="Pfam" id="PF25907"/>
    </source>
</evidence>
<accession>A0A194WCL4</accession>
<name>A0A194WCL4_CYTMA</name>
<sequence length="342" mass="38042">MPSEQPVILYHYVFSPYAKRIVWYLQLRGIPYKQCMQPPIMPRPDIAKLGIRYRRIPIVSIGRDVYLDTRLILQKLELLPTKEPRLGAAEGTEQRGIERLLEVLNIDGGVFTWAAALLPRDLPIFKDPNFLKDRADFLNGGGNALGQKSPAAKYEALNDIRNAFVLLETTLLADGRDWILKTDSPGLADIEAIWPFHWLTGLPGALPPDQISKTQFPKVFAWIERFDQAVSEAKEKMGKVPNLSGEEAANAIVGSPHFEVQDGKVNESEPLVKALGLKRGGGVVIFPLDSGSSHKDHGVLLSLDSKEVVFETMADMQGSPAIRVHAPRHGFRIAREDQASRL</sequence>
<dbReference type="SUPFAM" id="SSF47616">
    <property type="entry name" value="GST C-terminal domain-like"/>
    <property type="match status" value="1"/>
</dbReference>
<protein>
    <submittedName>
        <fullName evidence="3">Uncharacterized protein</fullName>
    </submittedName>
</protein>
<reference evidence="3" key="1">
    <citation type="submission" date="2014-12" db="EMBL/GenBank/DDBJ databases">
        <title>Genome Sequence of Valsa Canker Pathogens Uncovers a Specific Adaption of Colonization on Woody Bark.</title>
        <authorList>
            <person name="Yin Z."/>
            <person name="Liu H."/>
            <person name="Gao X."/>
            <person name="Li Z."/>
            <person name="Song N."/>
            <person name="Ke X."/>
            <person name="Dai Q."/>
            <person name="Wu Y."/>
            <person name="Sun Y."/>
            <person name="Xu J.-R."/>
            <person name="Kang Z.K."/>
            <person name="Wang L."/>
            <person name="Huang L."/>
        </authorList>
    </citation>
    <scope>NUCLEOTIDE SEQUENCE [LARGE SCALE GENOMIC DNA]</scope>
    <source>
        <strain evidence="3">03-8</strain>
    </source>
</reference>
<gene>
    <name evidence="3" type="ORF">VM1G_09881</name>
</gene>
<dbReference type="Pfam" id="PF13417">
    <property type="entry name" value="GST_N_3"/>
    <property type="match status" value="1"/>
</dbReference>
<dbReference type="Pfam" id="PF25907">
    <property type="entry name" value="DUF7962"/>
    <property type="match status" value="1"/>
</dbReference>
<evidence type="ECO:0000313" key="4">
    <source>
        <dbReference type="Proteomes" id="UP000078559"/>
    </source>
</evidence>
<keyword evidence="4" id="KW-1185">Reference proteome</keyword>
<dbReference type="Gene3D" id="3.40.30.110">
    <property type="match status" value="2"/>
</dbReference>
<dbReference type="EMBL" id="CM003109">
    <property type="protein sequence ID" value="KUI74149.1"/>
    <property type="molecule type" value="Genomic_DNA"/>
</dbReference>
<dbReference type="Gene3D" id="1.20.1050.10">
    <property type="match status" value="1"/>
</dbReference>
<dbReference type="Proteomes" id="UP000078559">
    <property type="component" value="Chromosome 12"/>
</dbReference>
<dbReference type="InterPro" id="IPR058268">
    <property type="entry name" value="DUF7962"/>
</dbReference>
<evidence type="ECO:0000313" key="3">
    <source>
        <dbReference type="EMBL" id="KUI74149.1"/>
    </source>
</evidence>
<dbReference type="InterPro" id="IPR036249">
    <property type="entry name" value="Thioredoxin-like_sf"/>
</dbReference>
<organism evidence="3 4">
    <name type="scientific">Cytospora mali</name>
    <name type="common">Apple Valsa canker fungus</name>
    <name type="synonym">Valsa mali</name>
    <dbReference type="NCBI Taxonomy" id="578113"/>
    <lineage>
        <taxon>Eukaryota</taxon>
        <taxon>Fungi</taxon>
        <taxon>Dikarya</taxon>
        <taxon>Ascomycota</taxon>
        <taxon>Pezizomycotina</taxon>
        <taxon>Sordariomycetes</taxon>
        <taxon>Sordariomycetidae</taxon>
        <taxon>Diaporthales</taxon>
        <taxon>Cytosporaceae</taxon>
        <taxon>Cytospora</taxon>
    </lineage>
</organism>